<reference evidence="10" key="1">
    <citation type="submission" date="2016-10" db="EMBL/GenBank/DDBJ databases">
        <title>Draft Genome Sequence of Nocardioides luteus Strain BAFB, an Alkane-Degrading Bacterium Isolated from JP-7 Polluted Soil.</title>
        <authorList>
            <person name="Brown L."/>
            <person name="Ruiz O.N."/>
            <person name="Gunasekera T."/>
        </authorList>
    </citation>
    <scope>NUCLEOTIDE SEQUENCE [LARGE SCALE GENOMIC DNA]</scope>
    <source>
        <strain evidence="10">BAFB</strain>
    </source>
</reference>
<keyword evidence="3 9" id="KW-0698">rRNA processing</keyword>
<evidence type="ECO:0000256" key="5">
    <source>
        <dbReference type="ARBA" id="ARBA00022723"/>
    </source>
</evidence>
<evidence type="ECO:0000256" key="8">
    <source>
        <dbReference type="ARBA" id="ARBA00022833"/>
    </source>
</evidence>
<evidence type="ECO:0000313" key="10">
    <source>
        <dbReference type="EMBL" id="OIJ25457.1"/>
    </source>
</evidence>
<keyword evidence="4 9" id="KW-0540">Nuclease</keyword>
<dbReference type="GO" id="GO:0006364">
    <property type="term" value="P:rRNA processing"/>
    <property type="evidence" value="ECO:0007669"/>
    <property type="project" value="UniProtKB-UniRule"/>
</dbReference>
<accession>A0A1J4N4X5</accession>
<proteinExistence type="inferred from homology"/>
<dbReference type="InterPro" id="IPR020549">
    <property type="entry name" value="YbeY_CS"/>
</dbReference>
<dbReference type="GO" id="GO:0008270">
    <property type="term" value="F:zinc ion binding"/>
    <property type="evidence" value="ECO:0007669"/>
    <property type="project" value="UniProtKB-UniRule"/>
</dbReference>
<dbReference type="HAMAP" id="MF_00009">
    <property type="entry name" value="Endoribonucl_YbeY"/>
    <property type="match status" value="1"/>
</dbReference>
<keyword evidence="6 9" id="KW-0255">Endonuclease</keyword>
<evidence type="ECO:0000256" key="6">
    <source>
        <dbReference type="ARBA" id="ARBA00022759"/>
    </source>
</evidence>
<sequence length="154" mass="16933">MSTEIINESEQEIDVEHVAKLARFLLEQLRVHPQADLRIKFGDEATITELNERYFDTEGPTDVLSFPGDELLPGRLDEEPEEGDLGDIIIAPTIAAKQGEAAGHGTVAEIELLTTHGILHLLGYDHVDPDEHAEMFGLQAKLLKAWGSTATPPE</sequence>
<dbReference type="InterPro" id="IPR023091">
    <property type="entry name" value="MetalPrtase_cat_dom_sf_prd"/>
</dbReference>
<evidence type="ECO:0000256" key="1">
    <source>
        <dbReference type="ARBA" id="ARBA00010875"/>
    </source>
</evidence>
<keyword evidence="8 9" id="KW-0862">Zinc</keyword>
<evidence type="ECO:0000256" key="4">
    <source>
        <dbReference type="ARBA" id="ARBA00022722"/>
    </source>
</evidence>
<dbReference type="GO" id="GO:0004521">
    <property type="term" value="F:RNA endonuclease activity"/>
    <property type="evidence" value="ECO:0007669"/>
    <property type="project" value="UniProtKB-UniRule"/>
</dbReference>
<dbReference type="RefSeq" id="WP_045549006.1">
    <property type="nucleotide sequence ID" value="NZ_JZDQ02000025.1"/>
</dbReference>
<comment type="function">
    <text evidence="9">Single strand-specific metallo-endoribonuclease involved in late-stage 70S ribosome quality control and in maturation of the 3' terminus of the 16S rRNA.</text>
</comment>
<evidence type="ECO:0000313" key="11">
    <source>
        <dbReference type="Proteomes" id="UP000033772"/>
    </source>
</evidence>
<dbReference type="NCBIfam" id="TIGR00043">
    <property type="entry name" value="rRNA maturation RNase YbeY"/>
    <property type="match status" value="1"/>
</dbReference>
<dbReference type="GO" id="GO:0004222">
    <property type="term" value="F:metalloendopeptidase activity"/>
    <property type="evidence" value="ECO:0007669"/>
    <property type="project" value="InterPro"/>
</dbReference>
<dbReference type="OrthoDB" id="9807740at2"/>
<evidence type="ECO:0000256" key="2">
    <source>
        <dbReference type="ARBA" id="ARBA00022517"/>
    </source>
</evidence>
<dbReference type="SUPFAM" id="SSF55486">
    <property type="entry name" value="Metalloproteases ('zincins'), catalytic domain"/>
    <property type="match status" value="1"/>
</dbReference>
<dbReference type="PROSITE" id="PS01306">
    <property type="entry name" value="UPF0054"/>
    <property type="match status" value="1"/>
</dbReference>
<evidence type="ECO:0000256" key="7">
    <source>
        <dbReference type="ARBA" id="ARBA00022801"/>
    </source>
</evidence>
<feature type="binding site" evidence="9">
    <location>
        <position position="120"/>
    </location>
    <ligand>
        <name>Zn(2+)</name>
        <dbReference type="ChEBI" id="CHEBI:29105"/>
        <note>catalytic</note>
    </ligand>
</feature>
<evidence type="ECO:0000256" key="9">
    <source>
        <dbReference type="HAMAP-Rule" id="MF_00009"/>
    </source>
</evidence>
<dbReference type="STRING" id="1844.UG56_017830"/>
<dbReference type="Pfam" id="PF02130">
    <property type="entry name" value="YbeY"/>
    <property type="match status" value="1"/>
</dbReference>
<keyword evidence="2 9" id="KW-0690">Ribosome biogenesis</keyword>
<organism evidence="10 11">
    <name type="scientific">Nocardioides luteus</name>
    <dbReference type="NCBI Taxonomy" id="1844"/>
    <lineage>
        <taxon>Bacteria</taxon>
        <taxon>Bacillati</taxon>
        <taxon>Actinomycetota</taxon>
        <taxon>Actinomycetes</taxon>
        <taxon>Propionibacteriales</taxon>
        <taxon>Nocardioidaceae</taxon>
        <taxon>Nocardioides</taxon>
    </lineage>
</organism>
<comment type="caution">
    <text evidence="10">The sequence shown here is derived from an EMBL/GenBank/DDBJ whole genome shotgun (WGS) entry which is preliminary data.</text>
</comment>
<comment type="cofactor">
    <cofactor evidence="9">
        <name>Zn(2+)</name>
        <dbReference type="ChEBI" id="CHEBI:29105"/>
    </cofactor>
    <text evidence="9">Binds 1 zinc ion.</text>
</comment>
<feature type="binding site" evidence="9">
    <location>
        <position position="126"/>
    </location>
    <ligand>
        <name>Zn(2+)</name>
        <dbReference type="ChEBI" id="CHEBI:29105"/>
        <note>catalytic</note>
    </ligand>
</feature>
<dbReference type="GO" id="GO:0005737">
    <property type="term" value="C:cytoplasm"/>
    <property type="evidence" value="ECO:0007669"/>
    <property type="project" value="UniProtKB-SubCell"/>
</dbReference>
<dbReference type="Gene3D" id="3.40.390.30">
    <property type="entry name" value="Metalloproteases ('zincins'), catalytic domain"/>
    <property type="match status" value="1"/>
</dbReference>
<dbReference type="EMBL" id="JZDQ02000025">
    <property type="protein sequence ID" value="OIJ25457.1"/>
    <property type="molecule type" value="Genomic_DNA"/>
</dbReference>
<feature type="binding site" evidence="9">
    <location>
        <position position="116"/>
    </location>
    <ligand>
        <name>Zn(2+)</name>
        <dbReference type="ChEBI" id="CHEBI:29105"/>
        <note>catalytic</note>
    </ligand>
</feature>
<dbReference type="InterPro" id="IPR002036">
    <property type="entry name" value="YbeY"/>
</dbReference>
<comment type="similarity">
    <text evidence="1 9">Belongs to the endoribonuclease YbeY family.</text>
</comment>
<dbReference type="PANTHER" id="PTHR46986">
    <property type="entry name" value="ENDORIBONUCLEASE YBEY, CHLOROPLASTIC"/>
    <property type="match status" value="1"/>
</dbReference>
<name>A0A1J4N4X5_9ACTN</name>
<comment type="subcellular location">
    <subcellularLocation>
        <location evidence="9">Cytoplasm</location>
    </subcellularLocation>
</comment>
<keyword evidence="5 9" id="KW-0479">Metal-binding</keyword>
<keyword evidence="11" id="KW-1185">Reference proteome</keyword>
<protein>
    <recommendedName>
        <fullName evidence="9">Endoribonuclease YbeY</fullName>
        <ecNumber evidence="9">3.1.-.-</ecNumber>
    </recommendedName>
</protein>
<dbReference type="EC" id="3.1.-.-" evidence="9"/>
<dbReference type="Proteomes" id="UP000033772">
    <property type="component" value="Unassembled WGS sequence"/>
</dbReference>
<gene>
    <name evidence="9" type="primary">ybeY</name>
    <name evidence="10" type="ORF">UG56_017830</name>
</gene>
<dbReference type="AlphaFoldDB" id="A0A1J4N4X5"/>
<keyword evidence="9" id="KW-0963">Cytoplasm</keyword>
<dbReference type="PANTHER" id="PTHR46986:SF1">
    <property type="entry name" value="ENDORIBONUCLEASE YBEY, CHLOROPLASTIC"/>
    <property type="match status" value="1"/>
</dbReference>
<evidence type="ECO:0000256" key="3">
    <source>
        <dbReference type="ARBA" id="ARBA00022552"/>
    </source>
</evidence>
<keyword evidence="7 9" id="KW-0378">Hydrolase</keyword>